<dbReference type="Pfam" id="PF11583">
    <property type="entry name" value="AurF"/>
    <property type="match status" value="1"/>
</dbReference>
<organism evidence="1 2">
    <name type="scientific">Candidatus Mycobacterium methanotrophicum</name>
    <dbReference type="NCBI Taxonomy" id="2943498"/>
    <lineage>
        <taxon>Bacteria</taxon>
        <taxon>Bacillati</taxon>
        <taxon>Actinomycetota</taxon>
        <taxon>Actinomycetes</taxon>
        <taxon>Mycobacteriales</taxon>
        <taxon>Mycobacteriaceae</taxon>
        <taxon>Mycobacterium</taxon>
    </lineage>
</organism>
<keyword evidence="2" id="KW-1185">Reference proteome</keyword>
<proteinExistence type="predicted"/>
<dbReference type="Proteomes" id="UP001056610">
    <property type="component" value="Chromosome"/>
</dbReference>
<name>A0ABY4QS54_9MYCO</name>
<dbReference type="RefSeq" id="WP_219070879.1">
    <property type="nucleotide sequence ID" value="NZ_CAJUXY010000141.1"/>
</dbReference>
<dbReference type="InterPro" id="IPR025859">
    <property type="entry name" value="AurF/CmlI"/>
</dbReference>
<reference evidence="1" key="1">
    <citation type="submission" date="2022-05" db="EMBL/GenBank/DDBJ databases">
        <title>A methanotrophic Mycobacterium dominates a cave microbial ecosystem.</title>
        <authorList>
            <person name="Van Spanning R.J.M."/>
            <person name="Guan Q."/>
            <person name="Melkonian C."/>
            <person name="Gallant J."/>
            <person name="Polerecky L."/>
            <person name="Flot J.-F."/>
            <person name="Brandt B.W."/>
            <person name="Braster M."/>
            <person name="Iturbe Espinoza P."/>
            <person name="Aerts J."/>
            <person name="Meima-Franke M."/>
            <person name="Piersma S.R."/>
            <person name="Bunduc C."/>
            <person name="Ummels R."/>
            <person name="Pain A."/>
            <person name="Fleming E.J."/>
            <person name="van der Wel N."/>
            <person name="Gherman V.D."/>
            <person name="Sarbu S.M."/>
            <person name="Bodelier P.L.E."/>
            <person name="Bitter W."/>
        </authorList>
    </citation>
    <scope>NUCLEOTIDE SEQUENCE</scope>
    <source>
        <strain evidence="1">Sulfur Cave</strain>
    </source>
</reference>
<dbReference type="EMBL" id="CP097320">
    <property type="protein sequence ID" value="UQX13133.1"/>
    <property type="molecule type" value="Genomic_DNA"/>
</dbReference>
<gene>
    <name evidence="1" type="ORF">M5I08_14980</name>
</gene>
<evidence type="ECO:0000313" key="1">
    <source>
        <dbReference type="EMBL" id="UQX13133.1"/>
    </source>
</evidence>
<protein>
    <submittedName>
        <fullName evidence="1">Diiron oxygenase</fullName>
    </submittedName>
</protein>
<accession>A0ABY4QS54</accession>
<sequence>MVWARVVRRWRRNMDVSGDPEYAANLATLSEASVRRHFNPYTDIDWERPDFSVRKNDPRWVLSTTDLLGQHPWYRAQPLEKQIEIGLWRQANTAKISLQLESILIRGLVHYTFWVPNGSPEFRYCTHESIEECHHTMMFQELVNRIGMDVPGMPRWLRWISPVIPLYAGPLPGTFFFGVMAGELPIHIMQKSMLRQDNPPHPMMEKVMAIHVAEESRHISFADQFLARRVPNMVRRSRFALSLYVPIVMRVLCQAIVVPPRSFFREFDVPRSVRKELFFDAPDARQVLRDMYGDVRMLCADVGLMNPVAVMLWRICKINGQPSRYRGEPQRAHRPSPASAA</sequence>
<evidence type="ECO:0000313" key="2">
    <source>
        <dbReference type="Proteomes" id="UP001056610"/>
    </source>
</evidence>